<dbReference type="InterPro" id="IPR016181">
    <property type="entry name" value="Acyl_CoA_acyltransferase"/>
</dbReference>
<dbReference type="InterPro" id="IPR050276">
    <property type="entry name" value="MshD_Acetyltransferase"/>
</dbReference>
<evidence type="ECO:0000313" key="3">
    <source>
        <dbReference type="Proteomes" id="UP000183975"/>
    </source>
</evidence>
<gene>
    <name evidence="2" type="ORF">SAMN02745138_03072</name>
</gene>
<feature type="domain" description="N-acetyltransferase" evidence="1">
    <location>
        <begin position="15"/>
        <end position="167"/>
    </location>
</feature>
<proteinExistence type="predicted"/>
<dbReference type="Pfam" id="PF00583">
    <property type="entry name" value="Acetyltransf_1"/>
    <property type="match status" value="1"/>
</dbReference>
<dbReference type="PANTHER" id="PTHR43617">
    <property type="entry name" value="L-AMINO ACID N-ACETYLTRANSFERASE"/>
    <property type="match status" value="1"/>
</dbReference>
<dbReference type="PROSITE" id="PS51186">
    <property type="entry name" value="GNAT"/>
    <property type="match status" value="1"/>
</dbReference>
<evidence type="ECO:0000313" key="2">
    <source>
        <dbReference type="EMBL" id="SHL21170.1"/>
    </source>
</evidence>
<dbReference type="GO" id="GO:0016747">
    <property type="term" value="F:acyltransferase activity, transferring groups other than amino-acyl groups"/>
    <property type="evidence" value="ECO:0007669"/>
    <property type="project" value="InterPro"/>
</dbReference>
<keyword evidence="2" id="KW-0689">Ribosomal protein</keyword>
<organism evidence="2 3">
    <name type="scientific">Anaerotignum lactatifermentans DSM 14214</name>
    <dbReference type="NCBI Taxonomy" id="1121323"/>
    <lineage>
        <taxon>Bacteria</taxon>
        <taxon>Bacillati</taxon>
        <taxon>Bacillota</taxon>
        <taxon>Clostridia</taxon>
        <taxon>Lachnospirales</taxon>
        <taxon>Anaerotignaceae</taxon>
        <taxon>Anaerotignum</taxon>
    </lineage>
</organism>
<name>A0A1M6YSQ8_9FIRM</name>
<dbReference type="AlphaFoldDB" id="A0A1M6YSQ8"/>
<dbReference type="SUPFAM" id="SSF55729">
    <property type="entry name" value="Acyl-CoA N-acyltransferases (Nat)"/>
    <property type="match status" value="1"/>
</dbReference>
<dbReference type="Gene3D" id="3.40.630.30">
    <property type="match status" value="1"/>
</dbReference>
<keyword evidence="2" id="KW-0687">Ribonucleoprotein</keyword>
<dbReference type="Proteomes" id="UP000183975">
    <property type="component" value="Unassembled WGS sequence"/>
</dbReference>
<evidence type="ECO:0000259" key="1">
    <source>
        <dbReference type="PROSITE" id="PS51186"/>
    </source>
</evidence>
<reference evidence="2 3" key="1">
    <citation type="submission" date="2016-11" db="EMBL/GenBank/DDBJ databases">
        <authorList>
            <person name="Jaros S."/>
            <person name="Januszkiewicz K."/>
            <person name="Wedrychowicz H."/>
        </authorList>
    </citation>
    <scope>NUCLEOTIDE SEQUENCE [LARGE SCALE GENOMIC DNA]</scope>
    <source>
        <strain evidence="2 3">DSM 14214</strain>
    </source>
</reference>
<keyword evidence="3" id="KW-1185">Reference proteome</keyword>
<dbReference type="CDD" id="cd04301">
    <property type="entry name" value="NAT_SF"/>
    <property type="match status" value="1"/>
</dbReference>
<dbReference type="EMBL" id="FRAH01000079">
    <property type="protein sequence ID" value="SHL21170.1"/>
    <property type="molecule type" value="Genomic_DNA"/>
</dbReference>
<accession>A0A1M6YSQ8</accession>
<sequence>MENCRKNCGNFLEGIEFRPMDVSEYPLLADFLYEAIFLPPGVTPPPRKVVEMPELQPYIADFGKDGDFCLCAVQGTQVIGAAWCRYLQGYGSVEDMPELAVSLLPSFRGKGIGTVLLEKFLESIKQRNLPGISLSVQKENPAHRLYERLGFEIVREQADTWVMVYHV</sequence>
<dbReference type="InterPro" id="IPR000182">
    <property type="entry name" value="GNAT_dom"/>
</dbReference>
<dbReference type="RefSeq" id="WP_242949274.1">
    <property type="nucleotide sequence ID" value="NZ_FRAH01000079.1"/>
</dbReference>
<protein>
    <submittedName>
        <fullName evidence="2">Ribosomal protein S18 acetylase RimI</fullName>
    </submittedName>
</protein>
<dbReference type="GO" id="GO:0005840">
    <property type="term" value="C:ribosome"/>
    <property type="evidence" value="ECO:0007669"/>
    <property type="project" value="UniProtKB-KW"/>
</dbReference>